<evidence type="ECO:0000256" key="8">
    <source>
        <dbReference type="ARBA" id="ARBA00023015"/>
    </source>
</evidence>
<feature type="domain" description="OmpR/PhoB-type" evidence="16">
    <location>
        <begin position="136"/>
        <end position="234"/>
    </location>
</feature>
<evidence type="ECO:0000256" key="1">
    <source>
        <dbReference type="ARBA" id="ARBA00004496"/>
    </source>
</evidence>
<evidence type="ECO:0000259" key="16">
    <source>
        <dbReference type="PROSITE" id="PS51755"/>
    </source>
</evidence>
<dbReference type="InterPro" id="IPR016032">
    <property type="entry name" value="Sig_transdc_resp-reg_C-effctor"/>
</dbReference>
<evidence type="ECO:0000256" key="11">
    <source>
        <dbReference type="ARBA" id="ARBA00023163"/>
    </source>
</evidence>
<evidence type="ECO:0000256" key="3">
    <source>
        <dbReference type="ARBA" id="ARBA00022448"/>
    </source>
</evidence>
<evidence type="ECO:0000256" key="5">
    <source>
        <dbReference type="ARBA" id="ARBA00022553"/>
    </source>
</evidence>
<evidence type="ECO:0000256" key="12">
    <source>
        <dbReference type="ARBA" id="ARBA00024735"/>
    </source>
</evidence>
<keyword evidence="10" id="KW-0010">Activator</keyword>
<dbReference type="GO" id="GO:0000156">
    <property type="term" value="F:phosphorelay response regulator activity"/>
    <property type="evidence" value="ECO:0007669"/>
    <property type="project" value="InterPro"/>
</dbReference>
<dbReference type="PROSITE" id="PS50110">
    <property type="entry name" value="RESPONSE_REGULATORY"/>
    <property type="match status" value="1"/>
</dbReference>
<evidence type="ECO:0000256" key="14">
    <source>
        <dbReference type="PROSITE-ProRule" id="PRU01091"/>
    </source>
</evidence>
<dbReference type="Gene3D" id="3.40.50.2300">
    <property type="match status" value="1"/>
</dbReference>
<evidence type="ECO:0000256" key="10">
    <source>
        <dbReference type="ARBA" id="ARBA00023159"/>
    </source>
</evidence>
<dbReference type="EMBL" id="CAADFJ010000426">
    <property type="protein sequence ID" value="VFK07506.1"/>
    <property type="molecule type" value="Genomic_DNA"/>
</dbReference>
<keyword evidence="5 13" id="KW-0597">Phosphoprotein</keyword>
<dbReference type="GO" id="GO:0005829">
    <property type="term" value="C:cytosol"/>
    <property type="evidence" value="ECO:0007669"/>
    <property type="project" value="TreeGrafter"/>
</dbReference>
<evidence type="ECO:0000313" key="19">
    <source>
        <dbReference type="EMBL" id="VFK07506.1"/>
    </source>
</evidence>
<dbReference type="InterPro" id="IPR039420">
    <property type="entry name" value="WalR-like"/>
</dbReference>
<keyword evidence="9 14" id="KW-0238">DNA-binding</keyword>
<dbReference type="PROSITE" id="PS51755">
    <property type="entry name" value="OMPR_PHOB"/>
    <property type="match status" value="1"/>
</dbReference>
<accession>A0A450VI36</accession>
<feature type="modified residue" description="4-aspartylphosphate" evidence="13">
    <location>
        <position position="55"/>
    </location>
</feature>
<organism evidence="18">
    <name type="scientific">Candidatus Kentrum eta</name>
    <dbReference type="NCBI Taxonomy" id="2126337"/>
    <lineage>
        <taxon>Bacteria</taxon>
        <taxon>Pseudomonadati</taxon>
        <taxon>Pseudomonadota</taxon>
        <taxon>Gammaproteobacteria</taxon>
        <taxon>Candidatus Kentrum</taxon>
    </lineage>
</organism>
<gene>
    <name evidence="18" type="ORF">BECKH772A_GA0070896_104212</name>
    <name evidence="17" type="ORF">BECKH772B_GA0070898_103862</name>
    <name evidence="19" type="ORF">BECKH772C_GA0070978_104262</name>
</gene>
<evidence type="ECO:0000256" key="4">
    <source>
        <dbReference type="ARBA" id="ARBA00022490"/>
    </source>
</evidence>
<dbReference type="PANTHER" id="PTHR48111">
    <property type="entry name" value="REGULATOR OF RPOS"/>
    <property type="match status" value="1"/>
</dbReference>
<dbReference type="SMART" id="SM00448">
    <property type="entry name" value="REC"/>
    <property type="match status" value="1"/>
</dbReference>
<dbReference type="InterPro" id="IPR001789">
    <property type="entry name" value="Sig_transdc_resp-reg_receiver"/>
</dbReference>
<dbReference type="Pfam" id="PF00486">
    <property type="entry name" value="Trans_reg_C"/>
    <property type="match status" value="1"/>
</dbReference>
<feature type="domain" description="Response regulatory" evidence="15">
    <location>
        <begin position="6"/>
        <end position="122"/>
    </location>
</feature>
<evidence type="ECO:0000256" key="13">
    <source>
        <dbReference type="PROSITE-ProRule" id="PRU00169"/>
    </source>
</evidence>
<dbReference type="EMBL" id="CAADFG010000421">
    <property type="protein sequence ID" value="VFK04483.1"/>
    <property type="molecule type" value="Genomic_DNA"/>
</dbReference>
<dbReference type="CDD" id="cd00383">
    <property type="entry name" value="trans_reg_C"/>
    <property type="match status" value="1"/>
</dbReference>
<evidence type="ECO:0000313" key="17">
    <source>
        <dbReference type="EMBL" id="VFK03872.1"/>
    </source>
</evidence>
<keyword evidence="11" id="KW-0804">Transcription</keyword>
<evidence type="ECO:0000256" key="9">
    <source>
        <dbReference type="ARBA" id="ARBA00023125"/>
    </source>
</evidence>
<evidence type="ECO:0000256" key="6">
    <source>
        <dbReference type="ARBA" id="ARBA00022592"/>
    </source>
</evidence>
<keyword evidence="4" id="KW-0963">Cytoplasm</keyword>
<dbReference type="EMBL" id="CAADFI010000386">
    <property type="protein sequence ID" value="VFK03872.1"/>
    <property type="molecule type" value="Genomic_DNA"/>
</dbReference>
<dbReference type="Pfam" id="PF00072">
    <property type="entry name" value="Response_reg"/>
    <property type="match status" value="1"/>
</dbReference>
<dbReference type="SUPFAM" id="SSF52172">
    <property type="entry name" value="CheY-like"/>
    <property type="match status" value="1"/>
</dbReference>
<dbReference type="PANTHER" id="PTHR48111:SF40">
    <property type="entry name" value="PHOSPHATE REGULON TRANSCRIPTIONAL REGULATORY PROTEIN PHOB"/>
    <property type="match status" value="1"/>
</dbReference>
<evidence type="ECO:0000256" key="2">
    <source>
        <dbReference type="ARBA" id="ARBA00013332"/>
    </source>
</evidence>
<evidence type="ECO:0000256" key="7">
    <source>
        <dbReference type="ARBA" id="ARBA00023012"/>
    </source>
</evidence>
<dbReference type="GO" id="GO:0006355">
    <property type="term" value="P:regulation of DNA-templated transcription"/>
    <property type="evidence" value="ECO:0007669"/>
    <property type="project" value="InterPro"/>
</dbReference>
<dbReference type="Gene3D" id="1.10.10.10">
    <property type="entry name" value="Winged helix-like DNA-binding domain superfamily/Winged helix DNA-binding domain"/>
    <property type="match status" value="1"/>
</dbReference>
<keyword evidence="6" id="KW-0592">Phosphate transport</keyword>
<comment type="function">
    <text evidence="12">This protein is a positive regulator for the phosphate regulon. Transcription of this operon is positively regulated by PhoB and PhoR when phosphate is limited.</text>
</comment>
<dbReference type="InterPro" id="IPR011879">
    <property type="entry name" value="Sig_transdc_resp-reg_PhoB"/>
</dbReference>
<sequence>MMPNSTILVVEDDLAVQEMVCFVLDEANFAVSTARNAHDAWASIKKHPPALILLDWMLPGVSGIELARQLKKNPDTREIPVIILTAKGEEEDKLLGFESGADDYVTKPFSSRELVARIKAVLRRTVGYKGDNGEGEDVVEYGEIRLDPATWRVTVRGESITLGPTEFRLLNFLMLNPERIHNRIRLLDRVWGTHVAIEERTVDVYMLRLRKALADKHCDGYLQTVRGVGYRLSLVVCP</sequence>
<keyword evidence="7" id="KW-0902">Two-component regulatory system</keyword>
<proteinExistence type="predicted"/>
<dbReference type="NCBIfam" id="TIGR02154">
    <property type="entry name" value="PhoB"/>
    <property type="match status" value="1"/>
</dbReference>
<dbReference type="GO" id="GO:0032993">
    <property type="term" value="C:protein-DNA complex"/>
    <property type="evidence" value="ECO:0007669"/>
    <property type="project" value="TreeGrafter"/>
</dbReference>
<reference evidence="18" key="1">
    <citation type="submission" date="2019-02" db="EMBL/GenBank/DDBJ databases">
        <authorList>
            <person name="Gruber-Vodicka R. H."/>
            <person name="Seah K. B. B."/>
        </authorList>
    </citation>
    <scope>NUCLEOTIDE SEQUENCE</scope>
    <source>
        <strain evidence="19">BECK_SA2B12</strain>
        <strain evidence="18">BECK_SA2B15</strain>
        <strain evidence="17">BECK_SA2B20</strain>
    </source>
</reference>
<dbReference type="CDD" id="cd17618">
    <property type="entry name" value="REC_OmpR_PhoB"/>
    <property type="match status" value="1"/>
</dbReference>
<keyword evidence="8" id="KW-0805">Transcription regulation</keyword>
<dbReference type="GO" id="GO:0000976">
    <property type="term" value="F:transcription cis-regulatory region binding"/>
    <property type="evidence" value="ECO:0007669"/>
    <property type="project" value="TreeGrafter"/>
</dbReference>
<evidence type="ECO:0000259" key="15">
    <source>
        <dbReference type="PROSITE" id="PS50110"/>
    </source>
</evidence>
<name>A0A450VI36_9GAMM</name>
<dbReference type="GO" id="GO:0006817">
    <property type="term" value="P:phosphate ion transport"/>
    <property type="evidence" value="ECO:0007669"/>
    <property type="project" value="UniProtKB-KW"/>
</dbReference>
<dbReference type="Gene3D" id="6.10.250.690">
    <property type="match status" value="1"/>
</dbReference>
<comment type="subcellular location">
    <subcellularLocation>
        <location evidence="1">Cytoplasm</location>
    </subcellularLocation>
</comment>
<feature type="DNA-binding region" description="OmpR/PhoB-type" evidence="14">
    <location>
        <begin position="136"/>
        <end position="234"/>
    </location>
</feature>
<dbReference type="InterPro" id="IPR036388">
    <property type="entry name" value="WH-like_DNA-bd_sf"/>
</dbReference>
<protein>
    <recommendedName>
        <fullName evidence="2">Phosphate regulon transcriptional regulatory protein PhoB</fullName>
    </recommendedName>
</protein>
<dbReference type="SMART" id="SM00862">
    <property type="entry name" value="Trans_reg_C"/>
    <property type="match status" value="1"/>
</dbReference>
<keyword evidence="3" id="KW-0813">Transport</keyword>
<dbReference type="SUPFAM" id="SSF46894">
    <property type="entry name" value="C-terminal effector domain of the bipartite response regulators"/>
    <property type="match status" value="1"/>
</dbReference>
<dbReference type="InterPro" id="IPR001867">
    <property type="entry name" value="OmpR/PhoB-type_DNA-bd"/>
</dbReference>
<dbReference type="AlphaFoldDB" id="A0A450VI36"/>
<dbReference type="InterPro" id="IPR011006">
    <property type="entry name" value="CheY-like_superfamily"/>
</dbReference>
<evidence type="ECO:0000313" key="18">
    <source>
        <dbReference type="EMBL" id="VFK04483.1"/>
    </source>
</evidence>